<evidence type="ECO:0000256" key="1">
    <source>
        <dbReference type="ARBA" id="ARBA00022603"/>
    </source>
</evidence>
<dbReference type="PANTHER" id="PTHR13069">
    <property type="entry name" value="ALKYLATED DNA REPAIR PROTEIN ALKB HOMOLOG 8"/>
    <property type="match status" value="1"/>
</dbReference>
<reference evidence="3" key="2">
    <citation type="submission" date="2025-09" db="UniProtKB">
        <authorList>
            <consortium name="Ensembl"/>
        </authorList>
    </citation>
    <scope>IDENTIFICATION</scope>
</reference>
<dbReference type="Gene3D" id="3.40.50.150">
    <property type="entry name" value="Vaccinia Virus protein VP39"/>
    <property type="match status" value="1"/>
</dbReference>
<dbReference type="GO" id="GO:0000049">
    <property type="term" value="F:tRNA binding"/>
    <property type="evidence" value="ECO:0007669"/>
    <property type="project" value="TreeGrafter"/>
</dbReference>
<dbReference type="Ensembl" id="ENSPSTT00000021047.1">
    <property type="protein sequence ID" value="ENSPSTP00000020073.1"/>
    <property type="gene ID" value="ENSPSTG00000014552.1"/>
</dbReference>
<sequence>LDEIEASELEQEYVHRVYEEIATHFSSTRHSPWPRVVEFLRSLPEGSVVADVGCGNGKYLGINRNLYMVSSSYCHLSISNYVRLPYSFAMCGNLFLKAIFALQVRLY</sequence>
<reference evidence="3" key="1">
    <citation type="submission" date="2025-08" db="UniProtKB">
        <authorList>
            <consortium name="Ensembl"/>
        </authorList>
    </citation>
    <scope>IDENTIFICATION</scope>
</reference>
<proteinExistence type="predicted"/>
<dbReference type="InterPro" id="IPR051422">
    <property type="entry name" value="AlkB_tRNA_MeTrf/Diox"/>
</dbReference>
<dbReference type="GO" id="GO:0030488">
    <property type="term" value="P:tRNA methylation"/>
    <property type="evidence" value="ECO:0007669"/>
    <property type="project" value="TreeGrafter"/>
</dbReference>
<evidence type="ECO:0000313" key="4">
    <source>
        <dbReference type="Proteomes" id="UP000694428"/>
    </source>
</evidence>
<dbReference type="SUPFAM" id="SSF53335">
    <property type="entry name" value="S-adenosyl-L-methionine-dependent methyltransferases"/>
    <property type="match status" value="1"/>
</dbReference>
<keyword evidence="4" id="KW-1185">Reference proteome</keyword>
<dbReference type="GO" id="GO:0002098">
    <property type="term" value="P:tRNA wobble uridine modification"/>
    <property type="evidence" value="ECO:0007669"/>
    <property type="project" value="TreeGrafter"/>
</dbReference>
<dbReference type="InterPro" id="IPR029063">
    <property type="entry name" value="SAM-dependent_MTases_sf"/>
</dbReference>
<organism evidence="3 4">
    <name type="scientific">Pavo cristatus</name>
    <name type="common">Indian peafowl</name>
    <name type="synonym">Blue peafowl</name>
    <dbReference type="NCBI Taxonomy" id="9049"/>
    <lineage>
        <taxon>Eukaryota</taxon>
        <taxon>Metazoa</taxon>
        <taxon>Chordata</taxon>
        <taxon>Craniata</taxon>
        <taxon>Vertebrata</taxon>
        <taxon>Euteleostomi</taxon>
        <taxon>Archelosauria</taxon>
        <taxon>Archosauria</taxon>
        <taxon>Dinosauria</taxon>
        <taxon>Saurischia</taxon>
        <taxon>Theropoda</taxon>
        <taxon>Coelurosauria</taxon>
        <taxon>Aves</taxon>
        <taxon>Neognathae</taxon>
        <taxon>Galloanserae</taxon>
        <taxon>Galliformes</taxon>
        <taxon>Phasianidae</taxon>
        <taxon>Phasianinae</taxon>
        <taxon>Pavo</taxon>
    </lineage>
</organism>
<keyword evidence="2" id="KW-0808">Transferase</keyword>
<keyword evidence="1" id="KW-0489">Methyltransferase</keyword>
<dbReference type="Proteomes" id="UP000694428">
    <property type="component" value="Unplaced"/>
</dbReference>
<evidence type="ECO:0000256" key="2">
    <source>
        <dbReference type="ARBA" id="ARBA00022679"/>
    </source>
</evidence>
<dbReference type="PANTHER" id="PTHR13069:SF21">
    <property type="entry name" value="ALKYLATED DNA REPAIR PROTEIN ALKB HOMOLOG 8"/>
    <property type="match status" value="1"/>
</dbReference>
<evidence type="ECO:0000313" key="3">
    <source>
        <dbReference type="Ensembl" id="ENSPSTP00000020073.1"/>
    </source>
</evidence>
<dbReference type="GO" id="GO:0106335">
    <property type="term" value="F:tRNA (5-carboxymethyluridine(34)-5-O)-methyltransferase activity"/>
    <property type="evidence" value="ECO:0007669"/>
    <property type="project" value="TreeGrafter"/>
</dbReference>
<name>A0A8C9LDX0_PAVCR</name>
<protein>
    <submittedName>
        <fullName evidence="3">Uncharacterized protein</fullName>
    </submittedName>
</protein>
<dbReference type="GO" id="GO:0005634">
    <property type="term" value="C:nucleus"/>
    <property type="evidence" value="ECO:0007669"/>
    <property type="project" value="TreeGrafter"/>
</dbReference>
<dbReference type="GO" id="GO:0005737">
    <property type="term" value="C:cytoplasm"/>
    <property type="evidence" value="ECO:0007669"/>
    <property type="project" value="TreeGrafter"/>
</dbReference>
<accession>A0A8C9LDX0</accession>
<dbReference type="AlphaFoldDB" id="A0A8C9LDX0"/>